<dbReference type="EMBL" id="AZGZ01000035">
    <property type="protein sequence ID" value="KZZ87342.1"/>
    <property type="molecule type" value="Genomic_DNA"/>
</dbReference>
<evidence type="ECO:0000313" key="3">
    <source>
        <dbReference type="Proteomes" id="UP000242877"/>
    </source>
</evidence>
<feature type="compositionally biased region" description="Polar residues" evidence="1">
    <location>
        <begin position="1"/>
        <end position="44"/>
    </location>
</feature>
<name>A0A162ID70_9EURO</name>
<dbReference type="AlphaFoldDB" id="A0A162ID70"/>
<reference evidence="2 3" key="1">
    <citation type="journal article" date="2016" name="Genome Biol. Evol.">
        <title>Divergent and convergent evolution of fungal pathogenicity.</title>
        <authorList>
            <person name="Shang Y."/>
            <person name="Xiao G."/>
            <person name="Zheng P."/>
            <person name="Cen K."/>
            <person name="Zhan S."/>
            <person name="Wang C."/>
        </authorList>
    </citation>
    <scope>NUCLEOTIDE SEQUENCE [LARGE SCALE GENOMIC DNA]</scope>
    <source>
        <strain evidence="2 3">ARSEF 7405</strain>
    </source>
</reference>
<proteinExistence type="predicted"/>
<feature type="region of interest" description="Disordered" evidence="1">
    <location>
        <begin position="1"/>
        <end position="92"/>
    </location>
</feature>
<evidence type="ECO:0000256" key="1">
    <source>
        <dbReference type="SAM" id="MobiDB-lite"/>
    </source>
</evidence>
<dbReference type="VEuPathDB" id="FungiDB:AAP_05723"/>
<dbReference type="Proteomes" id="UP000242877">
    <property type="component" value="Unassembled WGS sequence"/>
</dbReference>
<gene>
    <name evidence="2" type="ORF">AAP_05723</name>
</gene>
<accession>A0A162ID70</accession>
<feature type="compositionally biased region" description="Basic and acidic residues" evidence="1">
    <location>
        <begin position="61"/>
        <end position="74"/>
    </location>
</feature>
<sequence length="113" mass="12553">MPGFTHQSSITSAFRVSKTSQCGSSSKPIVLTDDTNNGDSSSETDVVVAPAVPPTTPPKRKRDDSHEAVEEIQRPPKPSPLIAAYRSEKRPLPLRNRPLETFQRKIQEAVRFR</sequence>
<organism evidence="2 3">
    <name type="scientific">Ascosphaera apis ARSEF 7405</name>
    <dbReference type="NCBI Taxonomy" id="392613"/>
    <lineage>
        <taxon>Eukaryota</taxon>
        <taxon>Fungi</taxon>
        <taxon>Dikarya</taxon>
        <taxon>Ascomycota</taxon>
        <taxon>Pezizomycotina</taxon>
        <taxon>Eurotiomycetes</taxon>
        <taxon>Eurotiomycetidae</taxon>
        <taxon>Onygenales</taxon>
        <taxon>Ascosphaeraceae</taxon>
        <taxon>Ascosphaera</taxon>
    </lineage>
</organism>
<protein>
    <submittedName>
        <fullName evidence="2">Uncharacterized protein</fullName>
    </submittedName>
</protein>
<keyword evidence="3" id="KW-1185">Reference proteome</keyword>
<evidence type="ECO:0000313" key="2">
    <source>
        <dbReference type="EMBL" id="KZZ87342.1"/>
    </source>
</evidence>
<comment type="caution">
    <text evidence="2">The sequence shown here is derived from an EMBL/GenBank/DDBJ whole genome shotgun (WGS) entry which is preliminary data.</text>
</comment>